<evidence type="ECO:0000313" key="2">
    <source>
        <dbReference type="EMBL" id="KAK0754008.1"/>
    </source>
</evidence>
<comment type="caution">
    <text evidence="2">The sequence shown here is derived from an EMBL/GenBank/DDBJ whole genome shotgun (WGS) entry which is preliminary data.</text>
</comment>
<accession>A0AA40FA55</accession>
<name>A0AA40FA55_9PEZI</name>
<gene>
    <name evidence="2" type="ORF">B0T18DRAFT_398265</name>
</gene>
<proteinExistence type="predicted"/>
<sequence length="255" mass="27305">MSASNSSSSGGHGPPGQLPSLSCPDGHIPPGQILPLPRPGGGHGPPGQPSSFPPAGMDLPDGSAVARLWPELACFYMSLANLARYNQPGDDLEVVELRRLPNPHVVRLQRHTDESMFRVFRGPVDAAWEEKALPSNCPPGRPCCCVNGGGPVHGLVGYAQEVEPLAYAYGYGGENMWAVHVSLKGPQAEGIHRAAWEMAPGLAGMLGEVGELMHRVEGIKGSSYYREFTLTPVWSLRRPECRARVMDGVLTVTIL</sequence>
<feature type="region of interest" description="Disordered" evidence="1">
    <location>
        <begin position="1"/>
        <end position="58"/>
    </location>
</feature>
<keyword evidence="3" id="KW-1185">Reference proteome</keyword>
<dbReference type="AlphaFoldDB" id="A0AA40FA55"/>
<dbReference type="EMBL" id="JAUKUD010000001">
    <property type="protein sequence ID" value="KAK0754008.1"/>
    <property type="molecule type" value="Genomic_DNA"/>
</dbReference>
<organism evidence="2 3">
    <name type="scientific">Schizothecium vesticola</name>
    <dbReference type="NCBI Taxonomy" id="314040"/>
    <lineage>
        <taxon>Eukaryota</taxon>
        <taxon>Fungi</taxon>
        <taxon>Dikarya</taxon>
        <taxon>Ascomycota</taxon>
        <taxon>Pezizomycotina</taxon>
        <taxon>Sordariomycetes</taxon>
        <taxon>Sordariomycetidae</taxon>
        <taxon>Sordariales</taxon>
        <taxon>Schizotheciaceae</taxon>
        <taxon>Schizothecium</taxon>
    </lineage>
</organism>
<reference evidence="2" key="1">
    <citation type="submission" date="2023-06" db="EMBL/GenBank/DDBJ databases">
        <title>Genome-scale phylogeny and comparative genomics of the fungal order Sordariales.</title>
        <authorList>
            <consortium name="Lawrence Berkeley National Laboratory"/>
            <person name="Hensen N."/>
            <person name="Bonometti L."/>
            <person name="Westerberg I."/>
            <person name="Brannstrom I.O."/>
            <person name="Guillou S."/>
            <person name="Cros-Aarteil S."/>
            <person name="Calhoun S."/>
            <person name="Haridas S."/>
            <person name="Kuo A."/>
            <person name="Mondo S."/>
            <person name="Pangilinan J."/>
            <person name="Riley R."/>
            <person name="LaButti K."/>
            <person name="Andreopoulos B."/>
            <person name="Lipzen A."/>
            <person name="Chen C."/>
            <person name="Yanf M."/>
            <person name="Daum C."/>
            <person name="Ng V."/>
            <person name="Clum A."/>
            <person name="Steindorff A."/>
            <person name="Ohm R."/>
            <person name="Martin F."/>
            <person name="Silar P."/>
            <person name="Natvig D."/>
            <person name="Lalanne C."/>
            <person name="Gautier V."/>
            <person name="Ament-velasquez S.L."/>
            <person name="Kruys A."/>
            <person name="Hutchinson M.I."/>
            <person name="Powell A.J."/>
            <person name="Barry K."/>
            <person name="Miller A.N."/>
            <person name="Grigoriev I.V."/>
            <person name="Debuchy R."/>
            <person name="Gladieux P."/>
            <person name="Thoren M.H."/>
            <person name="Johannesson H."/>
        </authorList>
    </citation>
    <scope>NUCLEOTIDE SEQUENCE</scope>
    <source>
        <strain evidence="2">SMH3187-1</strain>
    </source>
</reference>
<evidence type="ECO:0000313" key="3">
    <source>
        <dbReference type="Proteomes" id="UP001172155"/>
    </source>
</evidence>
<dbReference type="Proteomes" id="UP001172155">
    <property type="component" value="Unassembled WGS sequence"/>
</dbReference>
<protein>
    <submittedName>
        <fullName evidence="2">Uncharacterized protein</fullName>
    </submittedName>
</protein>
<evidence type="ECO:0000256" key="1">
    <source>
        <dbReference type="SAM" id="MobiDB-lite"/>
    </source>
</evidence>